<feature type="domain" description="Homing endonuclease LAGLIDADG" evidence="1">
    <location>
        <begin position="9"/>
        <end position="90"/>
    </location>
</feature>
<dbReference type="SUPFAM" id="SSF55608">
    <property type="entry name" value="Homing endonucleases"/>
    <property type="match status" value="2"/>
</dbReference>
<sequence>MALVRKEPKLLLGWRTSCCFQIGLAYWDKPLLEKLQSTFKVGTINKAGDNAYLYRVTSPKDLLGVIIPFFDKYPLLTQKNSDFVLFKQIVEAINNKEHLHQEGLQRILNLRASINLGLSPELKAAFPDTVAKERPLVMDISIRDPRWFVGFTEGEGCFSILIINKTKGSALNKSRINIVLDFQLTQHSRDILLIKSLVDYLGCGNVYYYPDKSALLLLRRRDDSRLRLESNGVYFKARAKEDLKTKILPIFEKYPLKGVKNLNLLDFIQAVKIIDSKDHLTEEGLNKILDLRDQMNSQRQYD</sequence>
<protein>
    <recommendedName>
        <fullName evidence="1">Homing endonuclease LAGLIDADG domain-containing protein</fullName>
    </recommendedName>
</protein>
<dbReference type="InterPro" id="IPR004860">
    <property type="entry name" value="LAGLIDADG_dom"/>
</dbReference>
<dbReference type="EMBL" id="MH620793">
    <property type="protein sequence ID" value="AYE67638.1"/>
    <property type="molecule type" value="Genomic_DNA"/>
</dbReference>
<dbReference type="GO" id="GO:0004519">
    <property type="term" value="F:endonuclease activity"/>
    <property type="evidence" value="ECO:0007669"/>
    <property type="project" value="InterPro"/>
</dbReference>
<proteinExistence type="predicted"/>
<name>A0A386RWF2_9PEZI</name>
<dbReference type="PANTHER" id="PTHR36181">
    <property type="entry name" value="INTRON-ENCODED ENDONUCLEASE AI3-RELATED"/>
    <property type="match status" value="1"/>
</dbReference>
<feature type="domain" description="Homing endonuclease LAGLIDADG" evidence="1">
    <location>
        <begin position="231"/>
        <end position="271"/>
    </location>
</feature>
<accession>A0A386RWF2</accession>
<dbReference type="PANTHER" id="PTHR36181:SF4">
    <property type="entry name" value="LAGLIDADG ENDONUCLEASE"/>
    <property type="match status" value="1"/>
</dbReference>
<geneLocation type="mitochondrion" evidence="2"/>
<dbReference type="InterPro" id="IPR027434">
    <property type="entry name" value="Homing_endonucl"/>
</dbReference>
<feature type="domain" description="Homing endonuclease LAGLIDADG" evidence="1">
    <location>
        <begin position="149"/>
        <end position="212"/>
    </location>
</feature>
<dbReference type="AlphaFoldDB" id="A0A386RWF2"/>
<dbReference type="GO" id="GO:0005739">
    <property type="term" value="C:mitochondrion"/>
    <property type="evidence" value="ECO:0007669"/>
    <property type="project" value="UniProtKB-ARBA"/>
</dbReference>
<dbReference type="InterPro" id="IPR051289">
    <property type="entry name" value="LAGLIDADG_Endonuclease"/>
</dbReference>
<organism evidence="2">
    <name type="scientific">Annulohypoxylon stygium</name>
    <dbReference type="NCBI Taxonomy" id="326628"/>
    <lineage>
        <taxon>Eukaryota</taxon>
        <taxon>Fungi</taxon>
        <taxon>Dikarya</taxon>
        <taxon>Ascomycota</taxon>
        <taxon>Pezizomycotina</taxon>
        <taxon>Sordariomycetes</taxon>
        <taxon>Xylariomycetidae</taxon>
        <taxon>Xylariales</taxon>
        <taxon>Hypoxylaceae</taxon>
        <taxon>Annulohypoxylon</taxon>
    </lineage>
</organism>
<evidence type="ECO:0000259" key="1">
    <source>
        <dbReference type="Pfam" id="PF00961"/>
    </source>
</evidence>
<reference evidence="2" key="1">
    <citation type="journal article" date="2018" name="Front. Microbiol.">
        <title>Comparison of the Mitochondrial Genome Sequences of Six Annulohypoxylon stygium Isolates Suggests Short Fragment Insertions as a Potential Factor Leading to Larger Genomic Size.</title>
        <authorList>
            <person name="Deng Y."/>
            <person name="Hsiang T."/>
            <person name="Li S."/>
            <person name="Lin L."/>
            <person name="Wang Q."/>
            <person name="Chen Q."/>
            <person name="Xie B."/>
            <person name="Ming R."/>
        </authorList>
    </citation>
    <scope>NUCLEOTIDE SEQUENCE</scope>
    <source>
        <strain evidence="2">D</strain>
    </source>
</reference>
<dbReference type="Pfam" id="PF00961">
    <property type="entry name" value="LAGLIDADG_1"/>
    <property type="match status" value="3"/>
</dbReference>
<dbReference type="Gene3D" id="3.10.28.10">
    <property type="entry name" value="Homing endonucleases"/>
    <property type="match status" value="2"/>
</dbReference>
<evidence type="ECO:0000313" key="2">
    <source>
        <dbReference type="EMBL" id="AYE67638.1"/>
    </source>
</evidence>
<keyword evidence="2" id="KW-0496">Mitochondrion</keyword>
<gene>
    <name evidence="2" type="primary">orf302</name>
</gene>